<proteinExistence type="predicted"/>
<dbReference type="Proteomes" id="UP001054837">
    <property type="component" value="Unassembled WGS sequence"/>
</dbReference>
<evidence type="ECO:0000313" key="2">
    <source>
        <dbReference type="Proteomes" id="UP001054837"/>
    </source>
</evidence>
<keyword evidence="2" id="KW-1185">Reference proteome</keyword>
<organism evidence="1 2">
    <name type="scientific">Caerostris darwini</name>
    <dbReference type="NCBI Taxonomy" id="1538125"/>
    <lineage>
        <taxon>Eukaryota</taxon>
        <taxon>Metazoa</taxon>
        <taxon>Ecdysozoa</taxon>
        <taxon>Arthropoda</taxon>
        <taxon>Chelicerata</taxon>
        <taxon>Arachnida</taxon>
        <taxon>Araneae</taxon>
        <taxon>Araneomorphae</taxon>
        <taxon>Entelegynae</taxon>
        <taxon>Araneoidea</taxon>
        <taxon>Araneidae</taxon>
        <taxon>Caerostris</taxon>
    </lineage>
</organism>
<dbReference type="AlphaFoldDB" id="A0AAV4RAM5"/>
<comment type="caution">
    <text evidence="1">The sequence shown here is derived from an EMBL/GenBank/DDBJ whole genome shotgun (WGS) entry which is preliminary data.</text>
</comment>
<reference evidence="1 2" key="1">
    <citation type="submission" date="2021-06" db="EMBL/GenBank/DDBJ databases">
        <title>Caerostris darwini draft genome.</title>
        <authorList>
            <person name="Kono N."/>
            <person name="Arakawa K."/>
        </authorList>
    </citation>
    <scope>NUCLEOTIDE SEQUENCE [LARGE SCALE GENOMIC DNA]</scope>
</reference>
<name>A0AAV4RAM5_9ARAC</name>
<dbReference type="EMBL" id="BPLQ01005796">
    <property type="protein sequence ID" value="GIY17270.1"/>
    <property type="molecule type" value="Genomic_DNA"/>
</dbReference>
<sequence>MRQSGKKGSIVFTFDEFVDVSQRAVQRVYKQWCNTIGYELKCLNCGWKNSNPEGPHMIFTVLVMKLIAIPTTIGGCGYNTVIGMSST</sequence>
<evidence type="ECO:0000313" key="1">
    <source>
        <dbReference type="EMBL" id="GIY17270.1"/>
    </source>
</evidence>
<accession>A0AAV4RAM5</accession>
<protein>
    <submittedName>
        <fullName evidence="1">Uncharacterized protein</fullName>
    </submittedName>
</protein>
<gene>
    <name evidence="1" type="ORF">CDAR_218351</name>
</gene>